<reference evidence="3 5" key="1">
    <citation type="submission" date="2018-03" db="EMBL/GenBank/DDBJ databases">
        <title>Genomic Encyclopedia of Archaeal and Bacterial Type Strains, Phase II (KMG-II): from individual species to whole genera.</title>
        <authorList>
            <person name="Goeker M."/>
        </authorList>
    </citation>
    <scope>NUCLEOTIDE SEQUENCE [LARGE SCALE GENOMIC DNA]</scope>
    <source>
        <strain evidence="3 5">DSM 21548</strain>
    </source>
</reference>
<dbReference type="PANTHER" id="PTHR18964:SF149">
    <property type="entry name" value="BIFUNCTIONAL UDP-N-ACETYLGLUCOSAMINE 2-EPIMERASE_N-ACETYLMANNOSAMINE KINASE"/>
    <property type="match status" value="1"/>
</dbReference>
<name>A0A2P8GRU4_9MICO</name>
<dbReference type="GO" id="GO:0016301">
    <property type="term" value="F:kinase activity"/>
    <property type="evidence" value="ECO:0007669"/>
    <property type="project" value="UniProtKB-KW"/>
</dbReference>
<dbReference type="PANTHER" id="PTHR18964">
    <property type="entry name" value="ROK (REPRESSOR, ORF, KINASE) FAMILY"/>
    <property type="match status" value="1"/>
</dbReference>
<evidence type="ECO:0000313" key="4">
    <source>
        <dbReference type="EMBL" id="RUQ84185.1"/>
    </source>
</evidence>
<evidence type="ECO:0000313" key="6">
    <source>
        <dbReference type="Proteomes" id="UP000268291"/>
    </source>
</evidence>
<evidence type="ECO:0000313" key="5">
    <source>
        <dbReference type="Proteomes" id="UP000241203"/>
    </source>
</evidence>
<dbReference type="SUPFAM" id="SSF53067">
    <property type="entry name" value="Actin-like ATPase domain"/>
    <property type="match status" value="1"/>
</dbReference>
<dbReference type="EMBL" id="RZGY01000003">
    <property type="protein sequence ID" value="RUQ84185.1"/>
    <property type="molecule type" value="Genomic_DNA"/>
</dbReference>
<reference evidence="4 6" key="2">
    <citation type="submission" date="2018-12" db="EMBL/GenBank/DDBJ databases">
        <authorList>
            <person name="hu s."/>
            <person name="Xu Y."/>
            <person name="Xu B."/>
            <person name="Li F."/>
        </authorList>
    </citation>
    <scope>NUCLEOTIDE SEQUENCE [LARGE SCALE GENOMIC DNA]</scope>
    <source>
        <strain evidence="4 6">KSW2-17</strain>
    </source>
</reference>
<dbReference type="Proteomes" id="UP000268291">
    <property type="component" value="Unassembled WGS sequence"/>
</dbReference>
<dbReference type="InterPro" id="IPR036390">
    <property type="entry name" value="WH_DNA-bd_sf"/>
</dbReference>
<evidence type="ECO:0000256" key="1">
    <source>
        <dbReference type="ARBA" id="ARBA00006479"/>
    </source>
</evidence>
<feature type="compositionally biased region" description="Polar residues" evidence="2">
    <location>
        <begin position="1"/>
        <end position="12"/>
    </location>
</feature>
<dbReference type="RefSeq" id="WP_106561913.1">
    <property type="nucleotide sequence ID" value="NZ_PYAU01000001.1"/>
</dbReference>
<dbReference type="InterPro" id="IPR036388">
    <property type="entry name" value="WH-like_DNA-bd_sf"/>
</dbReference>
<accession>A0A2P8GRU4</accession>
<evidence type="ECO:0000256" key="2">
    <source>
        <dbReference type="SAM" id="MobiDB-lite"/>
    </source>
</evidence>
<dbReference type="Proteomes" id="UP000241203">
    <property type="component" value="Unassembled WGS sequence"/>
</dbReference>
<organism evidence="3 5">
    <name type="scientific">Labedella gwakjiensis</name>
    <dbReference type="NCBI Taxonomy" id="390269"/>
    <lineage>
        <taxon>Bacteria</taxon>
        <taxon>Bacillati</taxon>
        <taxon>Actinomycetota</taxon>
        <taxon>Actinomycetes</taxon>
        <taxon>Micrococcales</taxon>
        <taxon>Microbacteriaceae</taxon>
        <taxon>Labedella</taxon>
    </lineage>
</organism>
<gene>
    <name evidence="3" type="ORF">CLV49_0261</name>
    <name evidence="4" type="ORF">ELQ93_15290</name>
</gene>
<dbReference type="InterPro" id="IPR049874">
    <property type="entry name" value="ROK_cs"/>
</dbReference>
<dbReference type="AlphaFoldDB" id="A0A2P8GRU4"/>
<dbReference type="PROSITE" id="PS01125">
    <property type="entry name" value="ROK"/>
    <property type="match status" value="1"/>
</dbReference>
<evidence type="ECO:0000313" key="3">
    <source>
        <dbReference type="EMBL" id="PSL36664.1"/>
    </source>
</evidence>
<dbReference type="OrthoDB" id="9810372at2"/>
<protein>
    <submittedName>
        <fullName evidence="3">Putative NBD/HSP70 family sugar kinase</fullName>
    </submittedName>
    <submittedName>
        <fullName evidence="4">ROK family transcriptional regulator</fullName>
    </submittedName>
</protein>
<dbReference type="EMBL" id="PYAU01000001">
    <property type="protein sequence ID" value="PSL36664.1"/>
    <property type="molecule type" value="Genomic_DNA"/>
</dbReference>
<keyword evidence="6" id="KW-1185">Reference proteome</keyword>
<dbReference type="SUPFAM" id="SSF46785">
    <property type="entry name" value="Winged helix' DNA-binding domain"/>
    <property type="match status" value="1"/>
</dbReference>
<sequence length="398" mass="40916">MSPTLTSDTSGLLSREREDHTGFTRSLRPRGKVLPEHARTHNRSLVLQTLYRAGAMSRADVARATGLTRVTVSDLVAELILDGIVLERGPSESVRPGKPATIIDIDRTGFQILALDLSESTRFRGALLSLDGDIEARRDIPLAGLAGTAAATAVIDLARLLLADATKPILGVGVGSPGIVDPEGRVLSAPNLGWTDVALRADLEHALGHPVTVVNDANAAVLAEYSFGDIDGDVMVVKVGHGVGAGVLLGGSLVLGRNGASGEIGHVTVGTDGGLECACGKRACLETWLAVPRLEAQLAARPDDLDLEGHDAVLREAGERLGIALAPVVGTLGLEDIVLAGPAALLDGVLADAVADTITARTITRMSGGLSLRMTSLGDDIVLLGAAVLVLSGSLGVS</sequence>
<dbReference type="Pfam" id="PF00480">
    <property type="entry name" value="ROK"/>
    <property type="match status" value="1"/>
</dbReference>
<dbReference type="InterPro" id="IPR000600">
    <property type="entry name" value="ROK"/>
</dbReference>
<feature type="region of interest" description="Disordered" evidence="2">
    <location>
        <begin position="1"/>
        <end position="34"/>
    </location>
</feature>
<comment type="caution">
    <text evidence="3">The sequence shown here is derived from an EMBL/GenBank/DDBJ whole genome shotgun (WGS) entry which is preliminary data.</text>
</comment>
<keyword evidence="3" id="KW-0418">Kinase</keyword>
<dbReference type="Gene3D" id="3.30.420.40">
    <property type="match status" value="2"/>
</dbReference>
<dbReference type="InterPro" id="IPR043129">
    <property type="entry name" value="ATPase_NBD"/>
</dbReference>
<proteinExistence type="inferred from homology"/>
<comment type="similarity">
    <text evidence="1">Belongs to the ROK (NagC/XylR) family.</text>
</comment>
<dbReference type="Gene3D" id="1.10.10.10">
    <property type="entry name" value="Winged helix-like DNA-binding domain superfamily/Winged helix DNA-binding domain"/>
    <property type="match status" value="1"/>
</dbReference>
<keyword evidence="3" id="KW-0808">Transferase</keyword>